<sequence>MSFPNSEILIEPLLAEHQPYFEHRIDLYPNGIPTLYDGQDTIFSYPETYNDFLKRIEFIINKLVEKK</sequence>
<accession>A0A3G5AE99</accession>
<gene>
    <name evidence="1" type="ORF">Satyrvirus20_19</name>
</gene>
<evidence type="ECO:0000313" key="1">
    <source>
        <dbReference type="EMBL" id="AYV85512.1"/>
    </source>
</evidence>
<dbReference type="EMBL" id="MK072456">
    <property type="protein sequence ID" value="AYV85512.1"/>
    <property type="molecule type" value="Genomic_DNA"/>
</dbReference>
<proteinExistence type="predicted"/>
<organism evidence="1">
    <name type="scientific">Satyrvirus sp</name>
    <dbReference type="NCBI Taxonomy" id="2487771"/>
    <lineage>
        <taxon>Viruses</taxon>
        <taxon>Varidnaviria</taxon>
        <taxon>Bamfordvirae</taxon>
        <taxon>Nucleocytoviricota</taxon>
        <taxon>Megaviricetes</taxon>
        <taxon>Imitervirales</taxon>
        <taxon>Mimiviridae</taxon>
        <taxon>Megamimivirinae</taxon>
    </lineage>
</organism>
<reference evidence="1" key="1">
    <citation type="submission" date="2018-10" db="EMBL/GenBank/DDBJ databases">
        <title>Hidden diversity of soil giant viruses.</title>
        <authorList>
            <person name="Schulz F."/>
            <person name="Alteio L."/>
            <person name="Goudeau D."/>
            <person name="Ryan E.M."/>
            <person name="Malmstrom R.R."/>
            <person name="Blanchard J."/>
            <person name="Woyke T."/>
        </authorList>
    </citation>
    <scope>NUCLEOTIDE SEQUENCE</scope>
    <source>
        <strain evidence="1">SAV1</strain>
    </source>
</reference>
<name>A0A3G5AE99_9VIRU</name>
<protein>
    <submittedName>
        <fullName evidence="1">Putative phosphoglycerate mutase family protein</fullName>
    </submittedName>
</protein>